<comment type="caution">
    <text evidence="1">The sequence shown here is derived from an EMBL/GenBank/DDBJ whole genome shotgun (WGS) entry which is preliminary data.</text>
</comment>
<keyword evidence="2" id="KW-1185">Reference proteome</keyword>
<dbReference type="EMBL" id="SRYA01000233">
    <property type="protein sequence ID" value="TGY84517.1"/>
    <property type="molecule type" value="Genomic_DNA"/>
</dbReference>
<protein>
    <submittedName>
        <fullName evidence="1">Uncharacterized protein</fullName>
    </submittedName>
</protein>
<name>A0AC61RK38_9FIRM</name>
<gene>
    <name evidence="1" type="ORF">E5329_29250</name>
</gene>
<accession>A0AC61RK38</accession>
<evidence type="ECO:0000313" key="1">
    <source>
        <dbReference type="EMBL" id="TGY84517.1"/>
    </source>
</evidence>
<proteinExistence type="predicted"/>
<evidence type="ECO:0000313" key="2">
    <source>
        <dbReference type="Proteomes" id="UP000304953"/>
    </source>
</evidence>
<reference evidence="1" key="1">
    <citation type="submission" date="2019-04" db="EMBL/GenBank/DDBJ databases">
        <title>Microbes associate with the intestines of laboratory mice.</title>
        <authorList>
            <person name="Navarre W."/>
            <person name="Wong E."/>
            <person name="Huang K."/>
            <person name="Tropini C."/>
            <person name="Ng K."/>
            <person name="Yu B."/>
        </authorList>
    </citation>
    <scope>NUCLEOTIDE SEQUENCE</scope>
    <source>
        <strain evidence="1">NM01_1-7b</strain>
    </source>
</reference>
<dbReference type="Proteomes" id="UP000304953">
    <property type="component" value="Unassembled WGS sequence"/>
</dbReference>
<organism evidence="1 2">
    <name type="scientific">Petralouisia muris</name>
    <dbReference type="NCBI Taxonomy" id="3032872"/>
    <lineage>
        <taxon>Bacteria</taxon>
        <taxon>Bacillati</taxon>
        <taxon>Bacillota</taxon>
        <taxon>Clostridia</taxon>
        <taxon>Lachnospirales</taxon>
        <taxon>Lachnospiraceae</taxon>
        <taxon>Petralouisia</taxon>
    </lineage>
</organism>
<sequence>MGINVRVQDAPKQSGIIAAQVNLEKDLRSCMRCRFFYGNNSQCLARKCVREESKPEITEQDKEDMCFGCPYKQSEQYCFPRMRKILRRDKAT</sequence>